<sequence length="1176" mass="125446">MKNFTKFSMKNTFVILLAVILIAIGGIYSAMGIKEEAMPNISIPVVTIYTVYPGANPSQVSTDVTKPIRSALSGIEGITDIKGISNQNVSIIQANFDYSSDIDKGLRDIEDAMNKVTLPSSAQKPNIAKITMGSFPAMTYSIQSSKNINDLTKFVNNTLEPGLNSVAGVSSVDVKGLNNDNVYIKLDEQKMKDNNITLQQVQNIISTNNITSPLGNKEINQKDFAVTMSNGFSNINDIKSIPIIVQPDTSKIIGDSFSQIQQGMNQMGTAIGDLGQSVSQMGQQMGSLAEGTKAATNTLGNMISSNTQCIGILSVIQQQEAIILNEQTVLSNTKATAQDKENAKKTIEQANSVIQSSTNSLKQILASEQEAGKALSSNGSSSKPTSSINNNSNISNGKSTGTSSSISMDNQVKVVFLKDIADISSGSEDNGYYVRSNYKDGMVLNIYKTDDSNTVQLANDVSEKISDISKSNKDINFSKIDDSSKTVKDSVDGMMDEGITGAIFAMIIIALFLRNLRSTIIAVVSIPLSVLIALIVIPRFGITLNTMSLGGIAVAVGRIVDDSIVVIENIYRRLSLSKETDNAALIEEATNEVGSAIAASTITTVGVFLPLGFISGLIGKVFVPFAYTVVICILASLLVALTVVPVMSRFMLSRSKIKHTEKEGVIALGYKKILNSVLNHRIAVLIVCFMTLVLSLGFLKKIGVQFMPTSNSNVINVKMTMPVGTSADKTNEEAIKYEKYLKGRSDVVDVASVIGDTSSSNTSVLSNQASNVGTFTVVLKENENIDKAVNELNEEAKKYSSNGEIMTVTPESSTGTQSDNVQVVINGNNVDDITKAAGIITNKLKNMSTLNNVTNNISEKSQKISIAVDPNKAAQNGITPASAAQIVKYYLGYSKVTTINEDSSNNTNTVDVMLGYNSQDIDSIDKIKNLVIQGSNGDVKIGDIANVNYADGPATISELDGNQYAEVDANIVGNDTNKVTKEAKGEIDSIKRSLPIGITYDLQGSNKSISDGFSQMAMAMVVAVMLVYIVMVITFGEPITPFAILFSLPFAGVGAITALYIAKQPLTVSGMIGMLMLIGIVVTNAIVLLDRVKTYRANGMGVKEALLEAGAVRLRPILMTAISTVMALIPLVLGFSHGNLISQGLGIAVMGGLVFSTILTLIIVPVMYSILNGLKK</sequence>
<feature type="transmembrane region" description="Helical" evidence="3">
    <location>
        <begin position="494"/>
        <end position="513"/>
    </location>
</feature>
<evidence type="ECO:0000256" key="1">
    <source>
        <dbReference type="SAM" id="Coils"/>
    </source>
</evidence>
<dbReference type="InterPro" id="IPR001036">
    <property type="entry name" value="Acrflvin-R"/>
</dbReference>
<feature type="transmembrane region" description="Helical" evidence="3">
    <location>
        <begin position="1068"/>
        <end position="1089"/>
    </location>
</feature>
<dbReference type="Proteomes" id="UP000192468">
    <property type="component" value="Unassembled WGS sequence"/>
</dbReference>
<feature type="transmembrane region" description="Helical" evidence="3">
    <location>
        <begin position="1117"/>
        <end position="1135"/>
    </location>
</feature>
<dbReference type="Gene3D" id="3.30.70.1440">
    <property type="entry name" value="Multidrug efflux transporter AcrB pore domain"/>
    <property type="match status" value="1"/>
</dbReference>
<keyword evidence="3" id="KW-0472">Membrane</keyword>
<keyword evidence="5" id="KW-1185">Reference proteome</keyword>
<dbReference type="AlphaFoldDB" id="A0A1W1XSJ3"/>
<dbReference type="SUPFAM" id="SSF82866">
    <property type="entry name" value="Multidrug efflux transporter AcrB transmembrane domain"/>
    <property type="match status" value="2"/>
</dbReference>
<dbReference type="GO" id="GO:0042910">
    <property type="term" value="F:xenobiotic transmembrane transporter activity"/>
    <property type="evidence" value="ECO:0007669"/>
    <property type="project" value="TreeGrafter"/>
</dbReference>
<feature type="transmembrane region" description="Helical" evidence="3">
    <location>
        <begin position="1016"/>
        <end position="1035"/>
    </location>
</feature>
<evidence type="ECO:0000256" key="3">
    <source>
        <dbReference type="SAM" id="Phobius"/>
    </source>
</evidence>
<dbReference type="SUPFAM" id="SSF82693">
    <property type="entry name" value="Multidrug efflux transporter AcrB pore domain, PN1, PN2, PC1 and PC2 subdomains"/>
    <property type="match status" value="3"/>
</dbReference>
<dbReference type="Gene3D" id="1.20.1640.10">
    <property type="entry name" value="Multidrug efflux transporter AcrB transmembrane domain"/>
    <property type="match status" value="3"/>
</dbReference>
<feature type="transmembrane region" description="Helical" evidence="3">
    <location>
        <begin position="520"/>
        <end position="541"/>
    </location>
</feature>
<dbReference type="PRINTS" id="PR00702">
    <property type="entry name" value="ACRIFLAVINRP"/>
</dbReference>
<dbReference type="EMBL" id="FWXH01000013">
    <property type="protein sequence ID" value="SMC26498.1"/>
    <property type="molecule type" value="Genomic_DNA"/>
</dbReference>
<feature type="transmembrane region" description="Helical" evidence="3">
    <location>
        <begin position="625"/>
        <end position="648"/>
    </location>
</feature>
<dbReference type="STRING" id="1121291.SAMN02745134_02858"/>
<reference evidence="4 5" key="1">
    <citation type="submission" date="2017-04" db="EMBL/GenBank/DDBJ databases">
        <authorList>
            <person name="Afonso C.L."/>
            <person name="Miller P.J."/>
            <person name="Scott M.A."/>
            <person name="Spackman E."/>
            <person name="Goraichik I."/>
            <person name="Dimitrov K.M."/>
            <person name="Suarez D.L."/>
            <person name="Swayne D.E."/>
        </authorList>
    </citation>
    <scope>NUCLEOTIDE SEQUENCE [LARGE SCALE GENOMIC DNA]</scope>
    <source>
        <strain evidence="4 5">DSM 12555</strain>
    </source>
</reference>
<feature type="coiled-coil region" evidence="1">
    <location>
        <begin position="330"/>
        <end position="360"/>
    </location>
</feature>
<dbReference type="PANTHER" id="PTHR32063:SF0">
    <property type="entry name" value="SWARMING MOTILITY PROTEIN SWRC"/>
    <property type="match status" value="1"/>
</dbReference>
<evidence type="ECO:0000313" key="4">
    <source>
        <dbReference type="EMBL" id="SMC26498.1"/>
    </source>
</evidence>
<feature type="transmembrane region" description="Helical" evidence="3">
    <location>
        <begin position="596"/>
        <end position="619"/>
    </location>
</feature>
<name>A0A1W1XSJ3_9CLOT</name>
<evidence type="ECO:0000313" key="5">
    <source>
        <dbReference type="Proteomes" id="UP000192468"/>
    </source>
</evidence>
<keyword evidence="3" id="KW-1133">Transmembrane helix</keyword>
<feature type="region of interest" description="Disordered" evidence="2">
    <location>
        <begin position="372"/>
        <end position="405"/>
    </location>
</feature>
<dbReference type="SUPFAM" id="SSF82714">
    <property type="entry name" value="Multidrug efflux transporter AcrB TolC docking domain, DN and DC subdomains"/>
    <property type="match status" value="2"/>
</dbReference>
<dbReference type="Gene3D" id="3.30.70.1430">
    <property type="entry name" value="Multidrug efflux transporter AcrB pore domain"/>
    <property type="match status" value="2"/>
</dbReference>
<feature type="transmembrane region" description="Helical" evidence="3">
    <location>
        <begin position="682"/>
        <end position="699"/>
    </location>
</feature>
<keyword evidence="3" id="KW-0812">Transmembrane</keyword>
<dbReference type="GO" id="GO:0005886">
    <property type="term" value="C:plasma membrane"/>
    <property type="evidence" value="ECO:0007669"/>
    <property type="project" value="TreeGrafter"/>
</dbReference>
<feature type="transmembrane region" description="Helical" evidence="3">
    <location>
        <begin position="1147"/>
        <end position="1171"/>
    </location>
</feature>
<dbReference type="OrthoDB" id="9757876at2"/>
<dbReference type="InterPro" id="IPR027463">
    <property type="entry name" value="AcrB_DN_DC_subdom"/>
</dbReference>
<dbReference type="RefSeq" id="WP_084116662.1">
    <property type="nucleotide sequence ID" value="NZ_FWXH01000013.1"/>
</dbReference>
<feature type="transmembrane region" description="Helical" evidence="3">
    <location>
        <begin position="1042"/>
        <end position="1062"/>
    </location>
</feature>
<accession>A0A1W1XSJ3</accession>
<keyword evidence="1" id="KW-0175">Coiled coil</keyword>
<protein>
    <submittedName>
        <fullName evidence="4">Hydrophobic/amphiphilic exporter-1, HAE1 family</fullName>
    </submittedName>
</protein>
<dbReference type="Gene3D" id="3.30.2090.10">
    <property type="entry name" value="Multidrug efflux transporter AcrB TolC docking domain, DN and DC subdomains"/>
    <property type="match status" value="3"/>
</dbReference>
<gene>
    <name evidence="4" type="ORF">SAMN02745134_02858</name>
</gene>
<dbReference type="Gene3D" id="3.30.70.1320">
    <property type="entry name" value="Multidrug efflux transporter AcrB pore domain like"/>
    <property type="match status" value="2"/>
</dbReference>
<dbReference type="PANTHER" id="PTHR32063">
    <property type="match status" value="1"/>
</dbReference>
<feature type="compositionally biased region" description="Low complexity" evidence="2">
    <location>
        <begin position="376"/>
        <end position="405"/>
    </location>
</feature>
<organism evidence="4 5">
    <name type="scientific">Clostridium acidisoli DSM 12555</name>
    <dbReference type="NCBI Taxonomy" id="1121291"/>
    <lineage>
        <taxon>Bacteria</taxon>
        <taxon>Bacillati</taxon>
        <taxon>Bacillota</taxon>
        <taxon>Clostridia</taxon>
        <taxon>Eubacteriales</taxon>
        <taxon>Clostridiaceae</taxon>
        <taxon>Clostridium</taxon>
    </lineage>
</organism>
<proteinExistence type="predicted"/>
<evidence type="ECO:0000256" key="2">
    <source>
        <dbReference type="SAM" id="MobiDB-lite"/>
    </source>
</evidence>
<dbReference type="Pfam" id="PF00873">
    <property type="entry name" value="ACR_tran"/>
    <property type="match status" value="2"/>
</dbReference>